<evidence type="ECO:0000313" key="3">
    <source>
        <dbReference type="Proteomes" id="UP000267251"/>
    </source>
</evidence>
<dbReference type="EMBL" id="KZ988417">
    <property type="protein sequence ID" value="RKP12242.1"/>
    <property type="molecule type" value="Genomic_DNA"/>
</dbReference>
<proteinExistence type="predicted"/>
<reference evidence="3" key="1">
    <citation type="journal article" date="2018" name="Nat. Microbiol.">
        <title>Leveraging single-cell genomics to expand the fungal tree of life.</title>
        <authorList>
            <person name="Ahrendt S.R."/>
            <person name="Quandt C.A."/>
            <person name="Ciobanu D."/>
            <person name="Clum A."/>
            <person name="Salamov A."/>
            <person name="Andreopoulos B."/>
            <person name="Cheng J.F."/>
            <person name="Woyke T."/>
            <person name="Pelin A."/>
            <person name="Henrissat B."/>
            <person name="Reynolds N.K."/>
            <person name="Benny G.L."/>
            <person name="Smith M.E."/>
            <person name="James T.Y."/>
            <person name="Grigoriev I.V."/>
        </authorList>
    </citation>
    <scope>NUCLEOTIDE SEQUENCE [LARGE SCALE GENOMIC DNA]</scope>
</reference>
<accession>A0A4P9Y165</accession>
<dbReference type="Proteomes" id="UP000267251">
    <property type="component" value="Unassembled WGS sequence"/>
</dbReference>
<keyword evidence="3" id="KW-1185">Reference proteome</keyword>
<dbReference type="OrthoDB" id="6431331at2759"/>
<name>A0A4P9Y165_9FUNG</name>
<organism evidence="2 3">
    <name type="scientific">Piptocephalis cylindrospora</name>
    <dbReference type="NCBI Taxonomy" id="1907219"/>
    <lineage>
        <taxon>Eukaryota</taxon>
        <taxon>Fungi</taxon>
        <taxon>Fungi incertae sedis</taxon>
        <taxon>Zoopagomycota</taxon>
        <taxon>Zoopagomycotina</taxon>
        <taxon>Zoopagomycetes</taxon>
        <taxon>Zoopagales</taxon>
        <taxon>Piptocephalidaceae</taxon>
        <taxon>Piptocephalis</taxon>
    </lineage>
</organism>
<gene>
    <name evidence="2" type="ORF">BJ684DRAFT_11785</name>
</gene>
<protein>
    <recommendedName>
        <fullName evidence="4">AB hydrolase-1 domain-containing protein</fullName>
    </recommendedName>
</protein>
<dbReference type="AlphaFoldDB" id="A0A4P9Y165"/>
<evidence type="ECO:0000256" key="1">
    <source>
        <dbReference type="SAM" id="MobiDB-lite"/>
    </source>
</evidence>
<evidence type="ECO:0000313" key="2">
    <source>
        <dbReference type="EMBL" id="RKP12242.1"/>
    </source>
</evidence>
<dbReference type="InterPro" id="IPR029058">
    <property type="entry name" value="AB_hydrolase_fold"/>
</dbReference>
<dbReference type="PANTHER" id="PTHR37471">
    <property type="entry name" value="UNNAMED PRODUCT"/>
    <property type="match status" value="1"/>
</dbReference>
<dbReference type="SUPFAM" id="SSF53474">
    <property type="entry name" value="alpha/beta-Hydrolases"/>
    <property type="match status" value="1"/>
</dbReference>
<dbReference type="PANTHER" id="PTHR37471:SF1">
    <property type="entry name" value="AB HYDROLASE-1 DOMAIN-CONTAINING PROTEIN"/>
    <property type="match status" value="1"/>
</dbReference>
<sequence>MSSPWKAPRHSRPSKENGSQKPSEFQARHNIPPQDIVKYNLALCLAGFFRFLPWWHFTHTHQRLLRPPDVTRASRARLLDHCLDNMIDPMYMLSGWFLGAPPASICRGNVEEWLAWALFFVDPIHLTLREEQELTGYIDHFETLVGRSLPPGKNQDIRCIRLSLQPFRVIPRPLAYYGIIAAADGVCGLMLRFMGFSPIHLSNWSVWIRIPSPSEKHSKSKKKKGQPIVLAHGLSAGIAPYMDAVRSLVKDKGASHPLLVLHLPNLCAGFPWMGQGDKGSVPSMELMIPDLLRIFHRHHLPPATWIGHSFGSIITTWAIKAGKGRLVGKSIFVDPVCFALWEPELVYNFVYRPPSSAMDVLIRYFVGRECGVARSIGRHFWWHQNVLLAPDIPLGSVVFLSEYDGIIDSSKVAWYLRRFPQSSVHVIPNIRHAEWLIRPKIRDRILASIPSI</sequence>
<dbReference type="Gene3D" id="3.40.50.1820">
    <property type="entry name" value="alpha/beta hydrolase"/>
    <property type="match status" value="1"/>
</dbReference>
<feature type="region of interest" description="Disordered" evidence="1">
    <location>
        <begin position="1"/>
        <end position="27"/>
    </location>
</feature>
<evidence type="ECO:0008006" key="4">
    <source>
        <dbReference type="Google" id="ProtNLM"/>
    </source>
</evidence>